<organism evidence="1 2">
    <name type="scientific">Anaerostipes hadrus</name>
    <dbReference type="NCBI Taxonomy" id="649756"/>
    <lineage>
        <taxon>Bacteria</taxon>
        <taxon>Bacillati</taxon>
        <taxon>Bacillota</taxon>
        <taxon>Clostridia</taxon>
        <taxon>Lachnospirales</taxon>
        <taxon>Lachnospiraceae</taxon>
        <taxon>Anaerostipes</taxon>
    </lineage>
</organism>
<dbReference type="RefSeq" id="WP_077326730.1">
    <property type="nucleotide sequence ID" value="NZ_CP012098.1"/>
</dbReference>
<reference evidence="1 2" key="1">
    <citation type="journal article" date="2016" name="Sci. Rep.">
        <title>Accelerated dysbiosis of gut microbiota during aggravation of DSS-induced colitis by a butyrate-producing bacterium.</title>
        <authorList>
            <person name="Zhang Q."/>
            <person name="Wu Y."/>
            <person name="Wang J."/>
            <person name="Wu G."/>
            <person name="Long W."/>
            <person name="Xue Z."/>
            <person name="Wang L."/>
            <person name="Zhang X."/>
            <person name="Pang X."/>
            <person name="Zhao Y."/>
            <person name="Zhao L."/>
            <person name="Zhang C."/>
        </authorList>
    </citation>
    <scope>NUCLEOTIDE SEQUENCE [LARGE SCALE GENOMIC DNA]</scope>
    <source>
        <strain evidence="1 2">BPB5</strain>
    </source>
</reference>
<dbReference type="Proteomes" id="UP000188159">
    <property type="component" value="Chromosome"/>
</dbReference>
<dbReference type="AlphaFoldDB" id="A0A1Q2C7Y8"/>
<sequence>MKKIIKNITVILLAAILLINSSGVNVFAKNYSFSGTYTGHNLNSGEKTKIVLKKNKTYKVYIGGSYFGKGKVKKFGKNKYKVPGYYIRIKLYKNKLKVYSKDGRDAKIPYGGTFKRVR</sequence>
<proteinExistence type="predicted"/>
<accession>A0A1Q2C7Y8</accession>
<gene>
    <name evidence="1" type="ORF">DO83_09840</name>
</gene>
<protein>
    <submittedName>
        <fullName evidence="1">Uncharacterized protein</fullName>
    </submittedName>
</protein>
<evidence type="ECO:0000313" key="2">
    <source>
        <dbReference type="Proteomes" id="UP000188159"/>
    </source>
</evidence>
<name>A0A1Q2C7Y8_ANAHA</name>
<evidence type="ECO:0000313" key="1">
    <source>
        <dbReference type="EMBL" id="AQP39857.1"/>
    </source>
</evidence>
<dbReference type="EMBL" id="CP012098">
    <property type="protein sequence ID" value="AQP39857.1"/>
    <property type="molecule type" value="Genomic_DNA"/>
</dbReference>